<dbReference type="SUPFAM" id="SSF52833">
    <property type="entry name" value="Thioredoxin-like"/>
    <property type="match status" value="1"/>
</dbReference>
<name>M8DEP0_9BACL</name>
<dbReference type="Gene3D" id="3.40.30.10">
    <property type="entry name" value="Glutaredoxin"/>
    <property type="match status" value="1"/>
</dbReference>
<dbReference type="EMBL" id="APBN01000006">
    <property type="protein sequence ID" value="EMT51887.1"/>
    <property type="molecule type" value="Genomic_DNA"/>
</dbReference>
<gene>
    <name evidence="2" type="ORF">I532_16131</name>
</gene>
<feature type="transmembrane region" description="Helical" evidence="1">
    <location>
        <begin position="20"/>
        <end position="42"/>
    </location>
</feature>
<keyword evidence="1" id="KW-1133">Transmembrane helix</keyword>
<dbReference type="Proteomes" id="UP000012081">
    <property type="component" value="Unassembled WGS sequence"/>
</dbReference>
<dbReference type="InterPro" id="IPR036249">
    <property type="entry name" value="Thioredoxin-like_sf"/>
</dbReference>
<comment type="caution">
    <text evidence="2">The sequence shown here is derived from an EMBL/GenBank/DDBJ whole genome shotgun (WGS) entry which is preliminary data.</text>
</comment>
<evidence type="ECO:0008006" key="4">
    <source>
        <dbReference type="Google" id="ProtNLM"/>
    </source>
</evidence>
<organism evidence="2 3">
    <name type="scientific">Brevibacillus borstelensis AK1</name>
    <dbReference type="NCBI Taxonomy" id="1300222"/>
    <lineage>
        <taxon>Bacteria</taxon>
        <taxon>Bacillati</taxon>
        <taxon>Bacillota</taxon>
        <taxon>Bacilli</taxon>
        <taxon>Bacillales</taxon>
        <taxon>Paenibacillaceae</taxon>
        <taxon>Brevibacillus</taxon>
    </lineage>
</organism>
<dbReference type="STRING" id="1300222.I532_16131"/>
<dbReference type="GeneID" id="89501864"/>
<evidence type="ECO:0000313" key="2">
    <source>
        <dbReference type="EMBL" id="EMT51887.1"/>
    </source>
</evidence>
<keyword evidence="3" id="KW-1185">Reference proteome</keyword>
<evidence type="ECO:0000256" key="1">
    <source>
        <dbReference type="SAM" id="Phobius"/>
    </source>
</evidence>
<dbReference type="AlphaFoldDB" id="M8DEP0"/>
<keyword evidence="1" id="KW-0472">Membrane</keyword>
<accession>M8DEP0</accession>
<dbReference type="PATRIC" id="fig|1300222.3.peg.3375"/>
<reference evidence="2 3" key="1">
    <citation type="submission" date="2013-03" db="EMBL/GenBank/DDBJ databases">
        <title>Assembly of a new bacterial strain Brevibacillus borstelensis AK1.</title>
        <authorList>
            <person name="Rajan I."/>
            <person name="PoliReddy D."/>
            <person name="Sugumar T."/>
            <person name="Rathinam K."/>
            <person name="Alqarawi S."/>
            <person name="Khalil A.B."/>
            <person name="Sivakumar N."/>
        </authorList>
    </citation>
    <scope>NUCLEOTIDE SEQUENCE [LARGE SCALE GENOMIC DNA]</scope>
    <source>
        <strain evidence="2 3">AK1</strain>
    </source>
</reference>
<protein>
    <recommendedName>
        <fullName evidence="4">Thioredoxin domain-containing protein</fullName>
    </recommendedName>
</protein>
<sequence length="197" mass="22360">MWPPFHHWQVATAILLGVDMIAAYIGLALGWTLLSLNILNYVKRLKLEISYLPEPAQQTKTVNHSVGMPIHDAIELPDVVKDTYAVLLVSSPTCHPCHEALAEFLKENRSLQIPFVCLAEADQADYFEKFRADYSKWAEIVPVKEAVLKRLGITRFPTFFVIDPKGVIQREFLLVHFLVKYVEQIRVSLETGGKDGQ</sequence>
<proteinExistence type="predicted"/>
<evidence type="ECO:0000313" key="3">
    <source>
        <dbReference type="Proteomes" id="UP000012081"/>
    </source>
</evidence>
<keyword evidence="1" id="KW-0812">Transmembrane</keyword>
<dbReference type="RefSeq" id="WP_003389488.1">
    <property type="nucleotide sequence ID" value="NZ_APBN01000006.1"/>
</dbReference>